<sequence>MGDAKALSLIYVDRAFKNRPDVAIPSPDFAPYVVQSLRVLRGAAAAGLNTSEDANVRRAICFYFVASCLGRLKSRAKAFSKVYQLEELLGWANQKDLSIKAEEFSIDNSLVELGFKQTELQSIKDTGRERIFELNTLTAPACWKVLISLFKTLMNLIGNPADVSGIVQVSVAIHHLLKQLPTQFWKLPSLNKHLADCWERRSRTSCQTAPPPHTKMSRDFHPSTPIGTEEFAREDEQAIQDEAEDINNLPATRPLSDALPFCRSFYQAANAITAWTTAPMALLRSRISTASPPIDVTIVGLPQLPISTTTVQELVGCWDQSGMWTTAQRDTISKALASIDPSTTPPLGACHAEAGLIASALVQRPRSKTGVQGGRDDIGQEEPGRDKGRDGGGEGRGGSIQNEPEELKNIFEIVFDKGPSELKLAIGLKNGTMSHWICRANMAASLGSPGVAPSGRATRPREATPGGYYQARHHPFAREQGIIA</sequence>
<evidence type="ECO:0000313" key="3">
    <source>
        <dbReference type="Proteomes" id="UP001219525"/>
    </source>
</evidence>
<name>A0AAD6YS55_9AGAR</name>
<proteinExistence type="predicted"/>
<evidence type="ECO:0000313" key="2">
    <source>
        <dbReference type="EMBL" id="KAJ7228190.1"/>
    </source>
</evidence>
<feature type="compositionally biased region" description="Basic and acidic residues" evidence="1">
    <location>
        <begin position="374"/>
        <end position="393"/>
    </location>
</feature>
<gene>
    <name evidence="2" type="ORF">GGX14DRAFT_554290</name>
</gene>
<dbReference type="EMBL" id="JARJCW010000002">
    <property type="protein sequence ID" value="KAJ7228190.1"/>
    <property type="molecule type" value="Genomic_DNA"/>
</dbReference>
<feature type="region of interest" description="Disordered" evidence="1">
    <location>
        <begin position="363"/>
        <end position="403"/>
    </location>
</feature>
<dbReference type="Proteomes" id="UP001219525">
    <property type="component" value="Unassembled WGS sequence"/>
</dbReference>
<accession>A0AAD6YS55</accession>
<dbReference type="AlphaFoldDB" id="A0AAD6YS55"/>
<keyword evidence="3" id="KW-1185">Reference proteome</keyword>
<protein>
    <submittedName>
        <fullName evidence="2">Uncharacterized protein</fullName>
    </submittedName>
</protein>
<comment type="caution">
    <text evidence="2">The sequence shown here is derived from an EMBL/GenBank/DDBJ whole genome shotgun (WGS) entry which is preliminary data.</text>
</comment>
<organism evidence="2 3">
    <name type="scientific">Mycena pura</name>
    <dbReference type="NCBI Taxonomy" id="153505"/>
    <lineage>
        <taxon>Eukaryota</taxon>
        <taxon>Fungi</taxon>
        <taxon>Dikarya</taxon>
        <taxon>Basidiomycota</taxon>
        <taxon>Agaricomycotina</taxon>
        <taxon>Agaricomycetes</taxon>
        <taxon>Agaricomycetidae</taxon>
        <taxon>Agaricales</taxon>
        <taxon>Marasmiineae</taxon>
        <taxon>Mycenaceae</taxon>
        <taxon>Mycena</taxon>
    </lineage>
</organism>
<evidence type="ECO:0000256" key="1">
    <source>
        <dbReference type="SAM" id="MobiDB-lite"/>
    </source>
</evidence>
<reference evidence="2" key="1">
    <citation type="submission" date="2023-03" db="EMBL/GenBank/DDBJ databases">
        <title>Massive genome expansion in bonnet fungi (Mycena s.s.) driven by repeated elements and novel gene families across ecological guilds.</title>
        <authorList>
            <consortium name="Lawrence Berkeley National Laboratory"/>
            <person name="Harder C.B."/>
            <person name="Miyauchi S."/>
            <person name="Viragh M."/>
            <person name="Kuo A."/>
            <person name="Thoen E."/>
            <person name="Andreopoulos B."/>
            <person name="Lu D."/>
            <person name="Skrede I."/>
            <person name="Drula E."/>
            <person name="Henrissat B."/>
            <person name="Morin E."/>
            <person name="Kohler A."/>
            <person name="Barry K."/>
            <person name="LaButti K."/>
            <person name="Morin E."/>
            <person name="Salamov A."/>
            <person name="Lipzen A."/>
            <person name="Mereny Z."/>
            <person name="Hegedus B."/>
            <person name="Baldrian P."/>
            <person name="Stursova M."/>
            <person name="Weitz H."/>
            <person name="Taylor A."/>
            <person name="Grigoriev I.V."/>
            <person name="Nagy L.G."/>
            <person name="Martin F."/>
            <person name="Kauserud H."/>
        </authorList>
    </citation>
    <scope>NUCLEOTIDE SEQUENCE</scope>
    <source>
        <strain evidence="2">9144</strain>
    </source>
</reference>
<feature type="region of interest" description="Disordered" evidence="1">
    <location>
        <begin position="447"/>
        <end position="469"/>
    </location>
</feature>